<feature type="domain" description="BTB" evidence="2">
    <location>
        <begin position="51"/>
        <end position="112"/>
    </location>
</feature>
<dbReference type="PROSITE" id="PS50097">
    <property type="entry name" value="BTB"/>
    <property type="match status" value="1"/>
</dbReference>
<dbReference type="Proteomes" id="UP000605986">
    <property type="component" value="Unassembled WGS sequence"/>
</dbReference>
<gene>
    <name evidence="3" type="ORF">F53441_12589</name>
</gene>
<accession>A0A8H4JXA5</accession>
<proteinExistence type="predicted"/>
<evidence type="ECO:0000313" key="4">
    <source>
        <dbReference type="Proteomes" id="UP000605986"/>
    </source>
</evidence>
<organism evidence="3 4">
    <name type="scientific">Fusarium austroafricanum</name>
    <dbReference type="NCBI Taxonomy" id="2364996"/>
    <lineage>
        <taxon>Eukaryota</taxon>
        <taxon>Fungi</taxon>
        <taxon>Dikarya</taxon>
        <taxon>Ascomycota</taxon>
        <taxon>Pezizomycotina</taxon>
        <taxon>Sordariomycetes</taxon>
        <taxon>Hypocreomycetidae</taxon>
        <taxon>Hypocreales</taxon>
        <taxon>Nectriaceae</taxon>
        <taxon>Fusarium</taxon>
        <taxon>Fusarium concolor species complex</taxon>
    </lineage>
</organism>
<reference evidence="3" key="1">
    <citation type="submission" date="2020-01" db="EMBL/GenBank/DDBJ databases">
        <title>Identification and distribution of gene clusters putatively required for synthesis of sphingolipid metabolism inhibitors in phylogenetically diverse species of the filamentous fungus Fusarium.</title>
        <authorList>
            <person name="Kim H.-S."/>
            <person name="Busman M."/>
            <person name="Brown D.W."/>
            <person name="Divon H."/>
            <person name="Uhlig S."/>
            <person name="Proctor R.H."/>
        </authorList>
    </citation>
    <scope>NUCLEOTIDE SEQUENCE</scope>
    <source>
        <strain evidence="3">NRRL 53441</strain>
    </source>
</reference>
<evidence type="ECO:0000256" key="1">
    <source>
        <dbReference type="SAM" id="MobiDB-lite"/>
    </source>
</evidence>
<evidence type="ECO:0000259" key="2">
    <source>
        <dbReference type="PROSITE" id="PS50097"/>
    </source>
</evidence>
<protein>
    <recommendedName>
        <fullName evidence="2">BTB domain-containing protein</fullName>
    </recommendedName>
</protein>
<dbReference type="Gene3D" id="3.30.710.10">
    <property type="entry name" value="Potassium Channel Kv1.1, Chain A"/>
    <property type="match status" value="1"/>
</dbReference>
<dbReference type="AlphaFoldDB" id="A0A8H4JXA5"/>
<dbReference type="PANTHER" id="PTHR47843">
    <property type="entry name" value="BTB DOMAIN-CONTAINING PROTEIN-RELATED"/>
    <property type="match status" value="1"/>
</dbReference>
<dbReference type="SUPFAM" id="SSF54695">
    <property type="entry name" value="POZ domain"/>
    <property type="match status" value="1"/>
</dbReference>
<name>A0A8H4JXA5_9HYPO</name>
<keyword evidence="4" id="KW-1185">Reference proteome</keyword>
<dbReference type="OrthoDB" id="1022638at2759"/>
<dbReference type="EMBL" id="JAADJG010000689">
    <property type="protein sequence ID" value="KAF4439482.1"/>
    <property type="molecule type" value="Genomic_DNA"/>
</dbReference>
<dbReference type="SMART" id="SM00225">
    <property type="entry name" value="BTB"/>
    <property type="match status" value="1"/>
</dbReference>
<dbReference type="Pfam" id="PF00651">
    <property type="entry name" value="BTB"/>
    <property type="match status" value="1"/>
</dbReference>
<feature type="compositionally biased region" description="Acidic residues" evidence="1">
    <location>
        <begin position="157"/>
        <end position="177"/>
    </location>
</feature>
<dbReference type="CDD" id="cd18186">
    <property type="entry name" value="BTB_POZ_ZBTB_KLHL-like"/>
    <property type="match status" value="1"/>
</dbReference>
<dbReference type="InterPro" id="IPR011333">
    <property type="entry name" value="SKP1/BTB/POZ_sf"/>
</dbReference>
<feature type="region of interest" description="Disordered" evidence="1">
    <location>
        <begin position="1"/>
        <end position="20"/>
    </location>
</feature>
<dbReference type="InterPro" id="IPR000210">
    <property type="entry name" value="BTB/POZ_dom"/>
</dbReference>
<sequence>MAQAPKPDSHSRAPSSTGRRYRDANHVTINEYTAISFHAALSNILCSEKFSDMTIICGEREFKAHRAIVCTQSSFFDKAMSGNFKEAASRSVELPDDDPDVVEGFLEFLYTGTYSDGVNSTWGKLSAAATLDPETDQENLQTLACGDLDTTVSRDGEENEPDEEYNEYQEESLQEDNEGFKGEQDGRAQQMQDLANLPNAIGKQKLADLCDDMILSLRLYVMADKYDVPVLRLLARDRFYHSAKVVWKEAECFPAVVDELYETAPPTDIVMKEIVCRLVAASLHDRDVRDKMRPVMIKHGEFAVGVMDLCYSS</sequence>
<evidence type="ECO:0000313" key="3">
    <source>
        <dbReference type="EMBL" id="KAF4439482.1"/>
    </source>
</evidence>
<feature type="region of interest" description="Disordered" evidence="1">
    <location>
        <begin position="147"/>
        <end position="187"/>
    </location>
</feature>
<dbReference type="PANTHER" id="PTHR47843:SF5">
    <property type="entry name" value="BTB_POZ DOMAIN PROTEIN"/>
    <property type="match status" value="1"/>
</dbReference>
<comment type="caution">
    <text evidence="3">The sequence shown here is derived from an EMBL/GenBank/DDBJ whole genome shotgun (WGS) entry which is preliminary data.</text>
</comment>